<name>A0AAD1XDL2_EUPCR</name>
<sequence length="455" mass="52264">METQKREWKASAEIAVKQGWGKKVFQGITQLCTGALLAPIGSIIGYNLGFITGVSELKNPVATGIEFAVNGWYGGVEEAVVMSHGSIRDLFKLGLKLGINCKEEDKEAPPISEEAAGAIKGIYSALGKEYILNKNIVNENFLAMFESKLEKSAYSKENEELGKKMMRSQCSRKSSNKKHLSWDELEKLRDKIISEQSVLVFEEGFEELFEQTYFMKLYMKTPRISELSEVIKDLFKVLHHNTHESIRKFAEDNKNDPIKAIMHIWTRWTSVTQPINYALMLDGYATFHCDYNDKKFIEKDFKMKYKHDYKTVIKHTIKFIRMVNYFIVSIATKNNTEDRTTYRGVPAKIFKNIEVGQKFRVMNFQCTSDENNIADSFACKASSTDENYTCVEYKIPKGCYNAGMIREYGFQVFSNEKETLIPPYTCCKLVNKDGNNMTVEVTYDNKSESFTYFSF</sequence>
<accession>A0AAD1XDL2</accession>
<gene>
    <name evidence="1" type="ORF">ECRASSUSDP1_LOCUS8399</name>
</gene>
<protein>
    <submittedName>
        <fullName evidence="1">Uncharacterized protein</fullName>
    </submittedName>
</protein>
<evidence type="ECO:0000313" key="1">
    <source>
        <dbReference type="EMBL" id="CAI2367122.1"/>
    </source>
</evidence>
<keyword evidence="2" id="KW-1185">Reference proteome</keyword>
<proteinExistence type="predicted"/>
<dbReference type="AlphaFoldDB" id="A0AAD1XDL2"/>
<dbReference type="EMBL" id="CAMPGE010008217">
    <property type="protein sequence ID" value="CAI2367122.1"/>
    <property type="molecule type" value="Genomic_DNA"/>
</dbReference>
<evidence type="ECO:0000313" key="2">
    <source>
        <dbReference type="Proteomes" id="UP001295684"/>
    </source>
</evidence>
<organism evidence="1 2">
    <name type="scientific">Euplotes crassus</name>
    <dbReference type="NCBI Taxonomy" id="5936"/>
    <lineage>
        <taxon>Eukaryota</taxon>
        <taxon>Sar</taxon>
        <taxon>Alveolata</taxon>
        <taxon>Ciliophora</taxon>
        <taxon>Intramacronucleata</taxon>
        <taxon>Spirotrichea</taxon>
        <taxon>Hypotrichia</taxon>
        <taxon>Euplotida</taxon>
        <taxon>Euplotidae</taxon>
        <taxon>Moneuplotes</taxon>
    </lineage>
</organism>
<comment type="caution">
    <text evidence="1">The sequence shown here is derived from an EMBL/GenBank/DDBJ whole genome shotgun (WGS) entry which is preliminary data.</text>
</comment>
<reference evidence="1" key="1">
    <citation type="submission" date="2023-07" db="EMBL/GenBank/DDBJ databases">
        <authorList>
            <consortium name="AG Swart"/>
            <person name="Singh M."/>
            <person name="Singh A."/>
            <person name="Seah K."/>
            <person name="Emmerich C."/>
        </authorList>
    </citation>
    <scope>NUCLEOTIDE SEQUENCE</scope>
    <source>
        <strain evidence="1">DP1</strain>
    </source>
</reference>
<dbReference type="Gene3D" id="3.90.176.10">
    <property type="entry name" value="Toxin ADP-ribosyltransferase, Chain A, domain 1"/>
    <property type="match status" value="1"/>
</dbReference>
<dbReference type="Proteomes" id="UP001295684">
    <property type="component" value="Unassembled WGS sequence"/>
</dbReference>
<dbReference type="SUPFAM" id="SSF56399">
    <property type="entry name" value="ADP-ribosylation"/>
    <property type="match status" value="1"/>
</dbReference>